<dbReference type="GO" id="GO:0004239">
    <property type="term" value="F:initiator methionyl aminopeptidase activity"/>
    <property type="evidence" value="ECO:0007669"/>
    <property type="project" value="UniProtKB-EC"/>
</dbReference>
<dbReference type="PANTHER" id="PTHR43330:SF27">
    <property type="entry name" value="METHIONINE AMINOPEPTIDASE"/>
    <property type="match status" value="1"/>
</dbReference>
<dbReference type="Pfam" id="PF00557">
    <property type="entry name" value="Peptidase_M24"/>
    <property type="match status" value="1"/>
</dbReference>
<evidence type="ECO:0000313" key="10">
    <source>
        <dbReference type="Proteomes" id="UP001230339"/>
    </source>
</evidence>
<feature type="binding site" evidence="6">
    <location>
        <position position="91"/>
    </location>
    <ligand>
        <name>a divalent metal cation</name>
        <dbReference type="ChEBI" id="CHEBI:60240"/>
        <label>1</label>
    </ligand>
</feature>
<protein>
    <recommendedName>
        <fullName evidence="6 7">Methionine aminopeptidase</fullName>
        <shortName evidence="6">MAP</shortName>
        <shortName evidence="6">MetAP</shortName>
        <ecNumber evidence="6 7">3.4.11.18</ecNumber>
    </recommendedName>
    <alternativeName>
        <fullName evidence="6">Peptidase M</fullName>
    </alternativeName>
</protein>
<dbReference type="PROSITE" id="PS00680">
    <property type="entry name" value="MAP_1"/>
    <property type="match status" value="1"/>
</dbReference>
<dbReference type="InterPro" id="IPR002467">
    <property type="entry name" value="Pept_M24A_MAP1"/>
</dbReference>
<comment type="cofactor">
    <cofactor evidence="6">
        <name>Co(2+)</name>
        <dbReference type="ChEBI" id="CHEBI:48828"/>
    </cofactor>
    <cofactor evidence="6">
        <name>Zn(2+)</name>
        <dbReference type="ChEBI" id="CHEBI:29105"/>
    </cofactor>
    <cofactor evidence="6">
        <name>Mn(2+)</name>
        <dbReference type="ChEBI" id="CHEBI:29035"/>
    </cofactor>
    <cofactor evidence="6">
        <name>Fe(2+)</name>
        <dbReference type="ChEBI" id="CHEBI:29033"/>
    </cofactor>
    <text evidence="6">Binds 2 divalent metal cations per subunit. Has a high-affinity and a low affinity metal-binding site. The true nature of the physiological cofactor is under debate. The enzyme is active with cobalt, zinc, manganese or divalent iron ions. Most likely, methionine aminopeptidases function as mononuclear Fe(2+)-metalloproteases under physiological conditions, and the catalytically relevant metal-binding site has been assigned to the histidine-containing high-affinity site.</text>
</comment>
<feature type="binding site" evidence="6">
    <location>
        <position position="102"/>
    </location>
    <ligand>
        <name>a divalent metal cation</name>
        <dbReference type="ChEBI" id="CHEBI:60240"/>
        <label>2</label>
        <note>catalytic</note>
    </ligand>
</feature>
<evidence type="ECO:0000256" key="6">
    <source>
        <dbReference type="HAMAP-Rule" id="MF_01974"/>
    </source>
</evidence>
<reference evidence="9 10" key="1">
    <citation type="submission" date="2023-02" db="EMBL/GenBank/DDBJ databases">
        <title>Evolution of Hrp T3SS in non-pathogenic Pseudomonas fluorescens.</title>
        <authorList>
            <person name="Liao K."/>
            <person name="Wei H."/>
            <person name="Gu Y."/>
        </authorList>
    </citation>
    <scope>NUCLEOTIDE SEQUENCE [LARGE SCALE GENOMIC DNA]</scope>
    <source>
        <strain evidence="9 10">FP205</strain>
    </source>
</reference>
<evidence type="ECO:0000256" key="1">
    <source>
        <dbReference type="ARBA" id="ARBA00002521"/>
    </source>
</evidence>
<feature type="binding site" evidence="6">
    <location>
        <position position="172"/>
    </location>
    <ligand>
        <name>substrate</name>
    </ligand>
</feature>
<dbReference type="Proteomes" id="UP001230339">
    <property type="component" value="Chromosome"/>
</dbReference>
<evidence type="ECO:0000259" key="8">
    <source>
        <dbReference type="Pfam" id="PF00557"/>
    </source>
</evidence>
<dbReference type="Gene3D" id="3.90.230.10">
    <property type="entry name" value="Creatinase/methionine aminopeptidase superfamily"/>
    <property type="match status" value="1"/>
</dbReference>
<comment type="catalytic activity">
    <reaction evidence="6 7">
        <text>Release of N-terminal amino acids, preferentially methionine, from peptides and arylamides.</text>
        <dbReference type="EC" id="3.4.11.18"/>
    </reaction>
</comment>
<feature type="binding site" evidence="6">
    <location>
        <position position="229"/>
    </location>
    <ligand>
        <name>a divalent metal cation</name>
        <dbReference type="ChEBI" id="CHEBI:60240"/>
        <label>2</label>
        <note>catalytic</note>
    </ligand>
</feature>
<dbReference type="PANTHER" id="PTHR43330">
    <property type="entry name" value="METHIONINE AMINOPEPTIDASE"/>
    <property type="match status" value="1"/>
</dbReference>
<evidence type="ECO:0000313" key="9">
    <source>
        <dbReference type="EMBL" id="WLH14418.1"/>
    </source>
</evidence>
<accession>A0ABY9GFN5</accession>
<feature type="binding site" evidence="6">
    <location>
        <position position="74"/>
    </location>
    <ligand>
        <name>substrate</name>
    </ligand>
</feature>
<keyword evidence="3 6" id="KW-0645">Protease</keyword>
<keyword evidence="2 6" id="KW-0031">Aminopeptidase</keyword>
<dbReference type="InterPro" id="IPR036005">
    <property type="entry name" value="Creatinase/aminopeptidase-like"/>
</dbReference>
<feature type="domain" description="Peptidase M24" evidence="8">
    <location>
        <begin position="10"/>
        <end position="235"/>
    </location>
</feature>
<comment type="subunit">
    <text evidence="6">Monomer.</text>
</comment>
<dbReference type="EMBL" id="CP117449">
    <property type="protein sequence ID" value="WLH14418.1"/>
    <property type="molecule type" value="Genomic_DNA"/>
</dbReference>
<proteinExistence type="inferred from homology"/>
<feature type="binding site" evidence="6">
    <location>
        <position position="198"/>
    </location>
    <ligand>
        <name>a divalent metal cation</name>
        <dbReference type="ChEBI" id="CHEBI:60240"/>
        <label>2</label>
        <note>catalytic</note>
    </ligand>
</feature>
<gene>
    <name evidence="6 9" type="primary">map</name>
    <name evidence="9" type="ORF">PSH57_08910</name>
</gene>
<evidence type="ECO:0000256" key="3">
    <source>
        <dbReference type="ARBA" id="ARBA00022670"/>
    </source>
</evidence>
<dbReference type="NCBIfam" id="TIGR00500">
    <property type="entry name" value="met_pdase_I"/>
    <property type="match status" value="1"/>
</dbReference>
<evidence type="ECO:0000256" key="2">
    <source>
        <dbReference type="ARBA" id="ARBA00022438"/>
    </source>
</evidence>
<keyword evidence="5 6" id="KW-0378">Hydrolase</keyword>
<name>A0ABY9GFN5_9PSED</name>
<dbReference type="SUPFAM" id="SSF55920">
    <property type="entry name" value="Creatinase/aminopeptidase"/>
    <property type="match status" value="1"/>
</dbReference>
<feature type="binding site" evidence="6">
    <location>
        <position position="102"/>
    </location>
    <ligand>
        <name>a divalent metal cation</name>
        <dbReference type="ChEBI" id="CHEBI:60240"/>
        <label>1</label>
    </ligand>
</feature>
<comment type="similarity">
    <text evidence="6">Belongs to the peptidase M24A family. Methionine aminopeptidase type 1 subfamily.</text>
</comment>
<dbReference type="HAMAP" id="MF_01974">
    <property type="entry name" value="MetAP_1"/>
    <property type="match status" value="1"/>
</dbReference>
<feature type="binding site" evidence="6">
    <location>
        <position position="229"/>
    </location>
    <ligand>
        <name>a divalent metal cation</name>
        <dbReference type="ChEBI" id="CHEBI:60240"/>
        <label>1</label>
    </ligand>
</feature>
<dbReference type="PRINTS" id="PR00599">
    <property type="entry name" value="MAPEPTIDASE"/>
</dbReference>
<evidence type="ECO:0000256" key="5">
    <source>
        <dbReference type="ARBA" id="ARBA00022801"/>
    </source>
</evidence>
<evidence type="ECO:0000256" key="7">
    <source>
        <dbReference type="RuleBase" id="RU003653"/>
    </source>
</evidence>
<organism evidence="9 10">
    <name type="scientific">Pseudomonas hefeiensis</name>
    <dbReference type="NCBI Taxonomy" id="2738125"/>
    <lineage>
        <taxon>Bacteria</taxon>
        <taxon>Pseudomonadati</taxon>
        <taxon>Pseudomonadota</taxon>
        <taxon>Gammaproteobacteria</taxon>
        <taxon>Pseudomonadales</taxon>
        <taxon>Pseudomonadaceae</taxon>
        <taxon>Pseudomonas</taxon>
    </lineage>
</organism>
<comment type="function">
    <text evidence="1 6">Removes the N-terminal methionine from nascent proteins. The N-terminal methionine is often cleaved when the second residue in the primary sequence is small and uncharged (Met-Ala-, Cys, Gly, Pro, Ser, Thr, or Val). Requires deformylation of the N(alpha)-formylated initiator methionine before it can be hydrolyzed.</text>
</comment>
<keyword evidence="4 6" id="KW-0479">Metal-binding</keyword>
<dbReference type="CDD" id="cd01086">
    <property type="entry name" value="MetAP1"/>
    <property type="match status" value="1"/>
</dbReference>
<dbReference type="InterPro" id="IPR000994">
    <property type="entry name" value="Pept_M24"/>
</dbReference>
<dbReference type="EC" id="3.4.11.18" evidence="6 7"/>
<dbReference type="InterPro" id="IPR001714">
    <property type="entry name" value="Pept_M24_MAP"/>
</dbReference>
<sequence length="255" mass="27804">MKPALIAMSRTAGKLAAEVLSMIAPHVRPGVSTNELDKLCHDYIVNVQKATPANIGYHGFPKTLCTSINHVVCHGIPSDKELSDGDILNIDVAVLKDGWFGDTSRMYFVGEPSAEARRLVDTTYEAMCAGIHAVGPGATLGDVGHAIQTVAHREGYSVVRDYCGHGIGMVYHDEPQVRHYGNPGEGMRLKPGMIFTIEPMLNAGKHGVRTLGDGWTVITKDLSLSAQWEHMVLVTRDGFEVLTAWPDQPVEYKKI</sequence>
<feature type="binding site" evidence="6">
    <location>
        <position position="165"/>
    </location>
    <ligand>
        <name>a divalent metal cation</name>
        <dbReference type="ChEBI" id="CHEBI:60240"/>
        <label>2</label>
        <note>catalytic</note>
    </ligand>
</feature>
<evidence type="ECO:0000256" key="4">
    <source>
        <dbReference type="ARBA" id="ARBA00022723"/>
    </source>
</evidence>
<dbReference type="RefSeq" id="WP_150784064.1">
    <property type="nucleotide sequence ID" value="NZ_CP117426.1"/>
</dbReference>
<keyword evidence="10" id="KW-1185">Reference proteome</keyword>